<dbReference type="InterPro" id="IPR000917">
    <property type="entry name" value="Sulfatase_N"/>
</dbReference>
<accession>A0A4P9A3X5</accession>
<dbReference type="InterPro" id="IPR017850">
    <property type="entry name" value="Alkaline_phosphatase_core_sf"/>
</dbReference>
<protein>
    <submittedName>
        <fullName evidence="8">LTA synthase family protein</fullName>
    </submittedName>
</protein>
<evidence type="ECO:0000256" key="1">
    <source>
        <dbReference type="ARBA" id="ARBA00004651"/>
    </source>
</evidence>
<dbReference type="OrthoDB" id="9760224at2"/>
<keyword evidence="5 6" id="KW-0472">Membrane</keyword>
<evidence type="ECO:0000256" key="3">
    <source>
        <dbReference type="ARBA" id="ARBA00022692"/>
    </source>
</evidence>
<feature type="transmembrane region" description="Helical" evidence="6">
    <location>
        <begin position="73"/>
        <end position="93"/>
    </location>
</feature>
<dbReference type="RefSeq" id="WP_138079578.1">
    <property type="nucleotide sequence ID" value="NZ_CP040004.1"/>
</dbReference>
<feature type="transmembrane region" description="Helical" evidence="6">
    <location>
        <begin position="105"/>
        <end position="128"/>
    </location>
</feature>
<feature type="transmembrane region" description="Helical" evidence="6">
    <location>
        <begin position="12"/>
        <end position="33"/>
    </location>
</feature>
<dbReference type="SUPFAM" id="SSF53649">
    <property type="entry name" value="Alkaline phosphatase-like"/>
    <property type="match status" value="1"/>
</dbReference>
<evidence type="ECO:0000313" key="9">
    <source>
        <dbReference type="Proteomes" id="UP000310639"/>
    </source>
</evidence>
<dbReference type="EMBL" id="CP040004">
    <property type="protein sequence ID" value="QCT42528.1"/>
    <property type="molecule type" value="Genomic_DNA"/>
</dbReference>
<evidence type="ECO:0000256" key="6">
    <source>
        <dbReference type="SAM" id="Phobius"/>
    </source>
</evidence>
<evidence type="ECO:0000259" key="7">
    <source>
        <dbReference type="Pfam" id="PF00884"/>
    </source>
</evidence>
<evidence type="ECO:0000256" key="2">
    <source>
        <dbReference type="ARBA" id="ARBA00022475"/>
    </source>
</evidence>
<proteinExistence type="predicted"/>
<evidence type="ECO:0000256" key="5">
    <source>
        <dbReference type="ARBA" id="ARBA00023136"/>
    </source>
</evidence>
<dbReference type="InterPro" id="IPR050448">
    <property type="entry name" value="OpgB/LTA_synthase_biosynth"/>
</dbReference>
<dbReference type="KEGG" id="nft:FBF37_03665"/>
<evidence type="ECO:0000313" key="8">
    <source>
        <dbReference type="EMBL" id="QCT42528.1"/>
    </source>
</evidence>
<comment type="subcellular location">
    <subcellularLocation>
        <location evidence="1">Cell membrane</location>
        <topology evidence="1">Multi-pass membrane protein</topology>
    </subcellularLocation>
</comment>
<keyword evidence="2" id="KW-1003">Cell membrane</keyword>
<keyword evidence="3 6" id="KW-0812">Transmembrane</keyword>
<dbReference type="Pfam" id="PF00884">
    <property type="entry name" value="Sulfatase"/>
    <property type="match status" value="1"/>
</dbReference>
<keyword evidence="9" id="KW-1185">Reference proteome</keyword>
<dbReference type="PANTHER" id="PTHR47371:SF3">
    <property type="entry name" value="PHOSPHOGLYCEROL TRANSFERASE I"/>
    <property type="match status" value="1"/>
</dbReference>
<dbReference type="AlphaFoldDB" id="A0A4P9A3X5"/>
<dbReference type="Proteomes" id="UP000310639">
    <property type="component" value="Chromosome"/>
</dbReference>
<gene>
    <name evidence="8" type="ORF">FBF37_03665</name>
</gene>
<name>A0A4P9A3X5_9BACT</name>
<keyword evidence="4 6" id="KW-1133">Transmembrane helix</keyword>
<dbReference type="CDD" id="cd16015">
    <property type="entry name" value="LTA_synthase"/>
    <property type="match status" value="1"/>
</dbReference>
<evidence type="ECO:0000256" key="4">
    <source>
        <dbReference type="ARBA" id="ARBA00022989"/>
    </source>
</evidence>
<feature type="domain" description="Sulfatase N-terminal" evidence="7">
    <location>
        <begin position="157"/>
        <end position="457"/>
    </location>
</feature>
<reference evidence="8 9" key="1">
    <citation type="submission" date="2019-04" db="EMBL/GenBank/DDBJ databases">
        <title>Saccharibacteria TM7 genomes.</title>
        <authorList>
            <person name="Bor B."/>
            <person name="He X."/>
            <person name="Chen T."/>
            <person name="Dewhirst F.E."/>
        </authorList>
    </citation>
    <scope>NUCLEOTIDE SEQUENCE [LARGE SCALE GENOMIC DNA]</scope>
    <source>
        <strain evidence="8 9">BB001</strain>
    </source>
</reference>
<sequence>MSKKILSRFCSFRTLVKISIVLMLALSAIFIVASQYKAVQFRDAKIDEILFYFNNGLAGGQSSSLVSAVWSNVPYAIGLFIILLLPMLLKLRWKTMPFRLRHQTYYASGIFVVSLTLLAQSFSIPAYVSALTQSSKIYDKHYVDPRSVKLTFPSTKRNLIYIYVESLENTPASKANGGMSDKSVIPELEKLALTNTSFSHQASGLGGALPAHGTTWTVAGMTAQSAGVPLKDGGVFGGRDRNGMGDFNKFLPGAYTLGQVLEKADYNQSFLMGSDKTFGGRDKLLEQHGNYNIIDFTYAQKHGLIPQDYKVWWGYEDKKLFQFARDEATRLSKLEKPFNLQMLTVDTHFTDGWLDNDTCKQQFEAKYDNVHACASKQIAAFVEWAKQQPFYTNTIIIISGDHLGMQTPYYEEKIAGAPYQRTVYNTFINPAVQPTRTTNRQFATFDMYPSTLAALGVTVDGDRMGLGTNLFSSRQTLVEQFGGIDQLNAELSKRSTYYERKILSSS</sequence>
<dbReference type="Gene3D" id="3.40.720.10">
    <property type="entry name" value="Alkaline Phosphatase, subunit A"/>
    <property type="match status" value="1"/>
</dbReference>
<dbReference type="GO" id="GO:0005886">
    <property type="term" value="C:plasma membrane"/>
    <property type="evidence" value="ECO:0007669"/>
    <property type="project" value="UniProtKB-SubCell"/>
</dbReference>
<dbReference type="PANTHER" id="PTHR47371">
    <property type="entry name" value="LIPOTEICHOIC ACID SYNTHASE"/>
    <property type="match status" value="1"/>
</dbReference>
<organism evidence="8 9">
    <name type="scientific">Candidatus Nanosynbacter featherlites</name>
    <dbReference type="NCBI Taxonomy" id="2572088"/>
    <lineage>
        <taxon>Bacteria</taxon>
        <taxon>Candidatus Saccharimonadota</taxon>
        <taxon>Candidatus Saccharimonadia</taxon>
        <taxon>Candidatus Nanosynbacterales</taxon>
        <taxon>Candidatus Nanosynbacteraceae</taxon>
        <taxon>Candidatus Nanosynbacter</taxon>
    </lineage>
</organism>